<protein>
    <submittedName>
        <fullName evidence="1">Uncharacterized protein</fullName>
    </submittedName>
</protein>
<gene>
    <name evidence="1" type="ORF">JCM19314_2355</name>
</gene>
<dbReference type="Proteomes" id="UP000029226">
    <property type="component" value="Unassembled WGS sequence"/>
</dbReference>
<dbReference type="EMBL" id="BBMM01000008">
    <property type="protein sequence ID" value="GAL01155.1"/>
    <property type="molecule type" value="Genomic_DNA"/>
</dbReference>
<organism evidence="1 2">
    <name type="scientific">Nonlabens ulvanivorans</name>
    <name type="common">Persicivirga ulvanivorans</name>
    <dbReference type="NCBI Taxonomy" id="906888"/>
    <lineage>
        <taxon>Bacteria</taxon>
        <taxon>Pseudomonadati</taxon>
        <taxon>Bacteroidota</taxon>
        <taxon>Flavobacteriia</taxon>
        <taxon>Flavobacteriales</taxon>
        <taxon>Flavobacteriaceae</taxon>
        <taxon>Nonlabens</taxon>
    </lineage>
</organism>
<evidence type="ECO:0000313" key="1">
    <source>
        <dbReference type="EMBL" id="GAL01155.1"/>
    </source>
</evidence>
<reference evidence="1 2" key="1">
    <citation type="journal article" date="2014" name="Genome Announc.">
        <title>Draft Genome Sequences of Marine Flavobacterium Nonlabens Strains NR17, NR24, NR27, NR32, NR33, and Ara13.</title>
        <authorList>
            <person name="Nakanishi M."/>
            <person name="Meirelles P."/>
            <person name="Suzuki R."/>
            <person name="Takatani N."/>
            <person name="Mino S."/>
            <person name="Suda W."/>
            <person name="Oshima K."/>
            <person name="Hattori M."/>
            <person name="Ohkuma M."/>
            <person name="Hosokawa M."/>
            <person name="Miyashita K."/>
            <person name="Thompson F.L."/>
            <person name="Niwa A."/>
            <person name="Sawabe T."/>
            <person name="Sawabe T."/>
        </authorList>
    </citation>
    <scope>NUCLEOTIDE SEQUENCE [LARGE SCALE GENOMIC DNA]</scope>
    <source>
        <strain evidence="2">JCM19314</strain>
    </source>
</reference>
<sequence>MNTVTCVTQLIINQKTPSIGGFFVDLSLRESDNYKLL</sequence>
<comment type="caution">
    <text evidence="1">The sequence shown here is derived from an EMBL/GenBank/DDBJ whole genome shotgun (WGS) entry which is preliminary data.</text>
</comment>
<dbReference type="AlphaFoldDB" id="A0A090QDI2"/>
<name>A0A090QDI2_NONUL</name>
<evidence type="ECO:0000313" key="2">
    <source>
        <dbReference type="Proteomes" id="UP000029226"/>
    </source>
</evidence>
<accession>A0A090QDI2</accession>
<proteinExistence type="predicted"/>